<keyword evidence="2" id="KW-0812">Transmembrane</keyword>
<dbReference type="EMBL" id="PKSG01000182">
    <property type="protein sequence ID" value="POR37999.1"/>
    <property type="molecule type" value="Genomic_DNA"/>
</dbReference>
<feature type="domain" description="SMODS and SLOG-associating 2TM effector" evidence="3">
    <location>
        <begin position="111"/>
        <end position="229"/>
    </location>
</feature>
<feature type="transmembrane region" description="Helical" evidence="2">
    <location>
        <begin position="155"/>
        <end position="174"/>
    </location>
</feature>
<dbReference type="Proteomes" id="UP000237481">
    <property type="component" value="Unassembled WGS sequence"/>
</dbReference>
<dbReference type="NCBIfam" id="NF033635">
    <property type="entry name" value="SLATT_fungal"/>
    <property type="match status" value="1"/>
</dbReference>
<dbReference type="AlphaFoldDB" id="A0A2S4L6C9"/>
<keyword evidence="5" id="KW-1185">Reference proteome</keyword>
<gene>
    <name evidence="4" type="ORF">TPAR_01800</name>
</gene>
<evidence type="ECO:0000313" key="5">
    <source>
        <dbReference type="Proteomes" id="UP000237481"/>
    </source>
</evidence>
<proteinExistence type="predicted"/>
<evidence type="ECO:0000256" key="2">
    <source>
        <dbReference type="SAM" id="Phobius"/>
    </source>
</evidence>
<keyword evidence="2" id="KW-0472">Membrane</keyword>
<evidence type="ECO:0000259" key="3">
    <source>
        <dbReference type="Pfam" id="PF18142"/>
    </source>
</evidence>
<protein>
    <recommendedName>
        <fullName evidence="3">SMODS and SLOG-associating 2TM effector domain-containing protein</fullName>
    </recommendedName>
</protein>
<comment type="caution">
    <text evidence="4">The sequence shown here is derived from an EMBL/GenBank/DDBJ whole genome shotgun (WGS) entry which is preliminary data.</text>
</comment>
<dbReference type="PANTHER" id="PTHR38793:SF1">
    <property type="entry name" value="SMODS AND SLOG-ASSOCIATING 2TM EFFECTOR DOMAIN-CONTAINING PROTEIN"/>
    <property type="match status" value="1"/>
</dbReference>
<evidence type="ECO:0000256" key="1">
    <source>
        <dbReference type="SAM" id="MobiDB-lite"/>
    </source>
</evidence>
<evidence type="ECO:0000313" key="4">
    <source>
        <dbReference type="EMBL" id="POR37999.1"/>
    </source>
</evidence>
<organism evidence="4 5">
    <name type="scientific">Tolypocladium paradoxum</name>
    <dbReference type="NCBI Taxonomy" id="94208"/>
    <lineage>
        <taxon>Eukaryota</taxon>
        <taxon>Fungi</taxon>
        <taxon>Dikarya</taxon>
        <taxon>Ascomycota</taxon>
        <taxon>Pezizomycotina</taxon>
        <taxon>Sordariomycetes</taxon>
        <taxon>Hypocreomycetidae</taxon>
        <taxon>Hypocreales</taxon>
        <taxon>Ophiocordycipitaceae</taxon>
        <taxon>Tolypocladium</taxon>
    </lineage>
</organism>
<feature type="compositionally biased region" description="Low complexity" evidence="1">
    <location>
        <begin position="41"/>
        <end position="53"/>
    </location>
</feature>
<feature type="region of interest" description="Disordered" evidence="1">
    <location>
        <begin position="1"/>
        <end position="56"/>
    </location>
</feature>
<dbReference type="InterPro" id="IPR041622">
    <property type="entry name" value="SLATT_fungi"/>
</dbReference>
<dbReference type="OrthoDB" id="5398270at2759"/>
<sequence>MSERSKSGDIPILPPIRLADSNEGTSNHGPAQENGRDGNRSSSPPDSYPPGSYQAHRAHNVPRHRFLSPAEWSTVANGVGGVSDAEGHKPVHPTNWWWPPAGMPRGLYRDIVSQRTQFYYKFHGISILRWTLMVLQLLIGATLTSLGAMSMKDGTPITVLGAVNTVIAGFLALMHNSGLPDRYRHDMMQFEELEDHIKELLECGIAPADETTDQVLAECFDTFREAKATVNANLPAAYNSRKALQAGRQATMVVSPLPQIVPRAPAMATPGGDEAPKAEGRESVSDKK</sequence>
<dbReference type="Pfam" id="PF18142">
    <property type="entry name" value="SLATT_fungal"/>
    <property type="match status" value="1"/>
</dbReference>
<name>A0A2S4L6C9_9HYPO</name>
<feature type="transmembrane region" description="Helical" evidence="2">
    <location>
        <begin position="127"/>
        <end position="149"/>
    </location>
</feature>
<feature type="region of interest" description="Disordered" evidence="1">
    <location>
        <begin position="263"/>
        <end position="288"/>
    </location>
</feature>
<reference evidence="4 5" key="1">
    <citation type="submission" date="2018-01" db="EMBL/GenBank/DDBJ databases">
        <title>Harnessing the power of phylogenomics to disentangle the directionality and signatures of interkingdom host jumping in the parasitic fungal genus Tolypocladium.</title>
        <authorList>
            <person name="Quandt C.A."/>
            <person name="Patterson W."/>
            <person name="Spatafora J.W."/>
        </authorList>
    </citation>
    <scope>NUCLEOTIDE SEQUENCE [LARGE SCALE GENOMIC DNA]</scope>
    <source>
        <strain evidence="4 5">NRBC 100945</strain>
    </source>
</reference>
<keyword evidence="2" id="KW-1133">Transmembrane helix</keyword>
<dbReference type="PANTHER" id="PTHR38793">
    <property type="entry name" value="SLATT_FUNGAL DOMAIN-CONTAINING PROTEIN-RELATED"/>
    <property type="match status" value="1"/>
</dbReference>
<feature type="compositionally biased region" description="Basic and acidic residues" evidence="1">
    <location>
        <begin position="274"/>
        <end position="288"/>
    </location>
</feature>
<accession>A0A2S4L6C9</accession>